<dbReference type="OrthoDB" id="10254665at2759"/>
<reference evidence="7" key="1">
    <citation type="submission" date="2018-11" db="EMBL/GenBank/DDBJ databases">
        <authorList>
            <consortium name="Pathogen Informatics"/>
        </authorList>
    </citation>
    <scope>NUCLEOTIDE SEQUENCE</scope>
</reference>
<evidence type="ECO:0000256" key="2">
    <source>
        <dbReference type="ARBA" id="ARBA00008320"/>
    </source>
</evidence>
<evidence type="ECO:0000313" key="7">
    <source>
        <dbReference type="EMBL" id="VEL06602.1"/>
    </source>
</evidence>
<dbReference type="Proteomes" id="UP000784294">
    <property type="component" value="Unassembled WGS sequence"/>
</dbReference>
<sequence>MFTVSGSDVVLLDASDSIDNHVSNFDSRDNRFLVDSSFNQTLKMEEIEKLKSSGLCGHDLLEAFAKHSASFDSKTKFSQDKYLAKKRKRHLMYFSIQPASSRFLCEMYGKIVFTTFFNVFTKLLNLRRTITCCLSHLLCADPYLLMLNN</sequence>
<protein>
    <recommendedName>
        <fullName evidence="3">tRNA (adenine(58)-N(1))-methyltransferase non-catalytic subunit TRM6</fullName>
    </recommendedName>
    <alternativeName>
        <fullName evidence="6">tRNA(m1A58)-methyltransferase subunit TRM6</fullName>
    </alternativeName>
</protein>
<dbReference type="PANTHER" id="PTHR12945:SF0">
    <property type="entry name" value="TRNA (ADENINE(58)-N(1))-METHYLTRANSFERASE NON-CATALYTIC SUBUNIT TRM6"/>
    <property type="match status" value="1"/>
</dbReference>
<comment type="caution">
    <text evidence="7">The sequence shown here is derived from an EMBL/GenBank/DDBJ whole genome shotgun (WGS) entry which is preliminary data.</text>
</comment>
<evidence type="ECO:0000256" key="1">
    <source>
        <dbReference type="ARBA" id="ARBA00004123"/>
    </source>
</evidence>
<keyword evidence="8" id="KW-1185">Reference proteome</keyword>
<organism evidence="7 8">
    <name type="scientific">Protopolystoma xenopodis</name>
    <dbReference type="NCBI Taxonomy" id="117903"/>
    <lineage>
        <taxon>Eukaryota</taxon>
        <taxon>Metazoa</taxon>
        <taxon>Spiralia</taxon>
        <taxon>Lophotrochozoa</taxon>
        <taxon>Platyhelminthes</taxon>
        <taxon>Monogenea</taxon>
        <taxon>Polyopisthocotylea</taxon>
        <taxon>Polystomatidea</taxon>
        <taxon>Polystomatidae</taxon>
        <taxon>Protopolystoma</taxon>
    </lineage>
</organism>
<evidence type="ECO:0000256" key="4">
    <source>
        <dbReference type="ARBA" id="ARBA00022694"/>
    </source>
</evidence>
<accession>A0A448W9Q5</accession>
<evidence type="ECO:0000256" key="3">
    <source>
        <dbReference type="ARBA" id="ARBA00021704"/>
    </source>
</evidence>
<dbReference type="EMBL" id="CAAALY010000091">
    <property type="protein sequence ID" value="VEL06602.1"/>
    <property type="molecule type" value="Genomic_DNA"/>
</dbReference>
<evidence type="ECO:0000313" key="8">
    <source>
        <dbReference type="Proteomes" id="UP000784294"/>
    </source>
</evidence>
<evidence type="ECO:0000256" key="5">
    <source>
        <dbReference type="ARBA" id="ARBA00023242"/>
    </source>
</evidence>
<dbReference type="Pfam" id="PF04189">
    <property type="entry name" value="Gcd10p"/>
    <property type="match status" value="1"/>
</dbReference>
<evidence type="ECO:0000256" key="6">
    <source>
        <dbReference type="ARBA" id="ARBA00032319"/>
    </source>
</evidence>
<dbReference type="InterPro" id="IPR017423">
    <property type="entry name" value="TRM6"/>
</dbReference>
<proteinExistence type="inferred from homology"/>
<comment type="subcellular location">
    <subcellularLocation>
        <location evidence="1">Nucleus</location>
    </subcellularLocation>
</comment>
<keyword evidence="5" id="KW-0539">Nucleus</keyword>
<name>A0A448W9Q5_9PLAT</name>
<gene>
    <name evidence="7" type="ORF">PXEA_LOCUS42</name>
</gene>
<comment type="similarity">
    <text evidence="2">Belongs to the TRM6/GCD10 family.</text>
</comment>
<dbReference type="PANTHER" id="PTHR12945">
    <property type="entry name" value="TRANSLATION INITIATION FACTOR EIF3-RELATED"/>
    <property type="match status" value="1"/>
</dbReference>
<dbReference type="AlphaFoldDB" id="A0A448W9Q5"/>
<dbReference type="GO" id="GO:0031515">
    <property type="term" value="C:tRNA (m1A) methyltransferase complex"/>
    <property type="evidence" value="ECO:0007669"/>
    <property type="project" value="InterPro"/>
</dbReference>
<keyword evidence="4" id="KW-0819">tRNA processing</keyword>
<dbReference type="GO" id="GO:0030488">
    <property type="term" value="P:tRNA methylation"/>
    <property type="evidence" value="ECO:0007669"/>
    <property type="project" value="InterPro"/>
</dbReference>
<dbReference type="GO" id="GO:0005634">
    <property type="term" value="C:nucleus"/>
    <property type="evidence" value="ECO:0007669"/>
    <property type="project" value="UniProtKB-SubCell"/>
</dbReference>